<protein>
    <submittedName>
        <fullName evidence="2">GST N-terminal domain-containing protein</fullName>
    </submittedName>
</protein>
<dbReference type="InterPro" id="IPR040079">
    <property type="entry name" value="Glutathione_S-Trfase"/>
</dbReference>
<feature type="domain" description="GST N-terminal" evidence="1">
    <location>
        <begin position="1"/>
        <end position="77"/>
    </location>
</feature>
<dbReference type="PROSITE" id="PS51354">
    <property type="entry name" value="GLUTAREDOXIN_2"/>
    <property type="match status" value="1"/>
</dbReference>
<dbReference type="Gene3D" id="3.10.450.710">
    <property type="entry name" value="Tgt2/MlaC"/>
    <property type="match status" value="1"/>
</dbReference>
<evidence type="ECO:0000313" key="3">
    <source>
        <dbReference type="Proteomes" id="UP000078200"/>
    </source>
</evidence>
<name>A0A1A9VJM3_GLOAU</name>
<accession>A0A1A9VJM3</accession>
<evidence type="ECO:0000259" key="1">
    <source>
        <dbReference type="PROSITE" id="PS50404"/>
    </source>
</evidence>
<dbReference type="InterPro" id="IPR004045">
    <property type="entry name" value="Glutathione_S-Trfase_N"/>
</dbReference>
<dbReference type="SUPFAM" id="SSF47616">
    <property type="entry name" value="GST C-terminal domain-like"/>
    <property type="match status" value="1"/>
</dbReference>
<dbReference type="VEuPathDB" id="VectorBase:GAUT039448"/>
<dbReference type="InterPro" id="IPR008869">
    <property type="entry name" value="MlaC/ttg2D"/>
</dbReference>
<keyword evidence="3" id="KW-1185">Reference proteome</keyword>
<dbReference type="InterPro" id="IPR036282">
    <property type="entry name" value="Glutathione-S-Trfase_C_sf"/>
</dbReference>
<evidence type="ECO:0000313" key="2">
    <source>
        <dbReference type="EnsemblMetazoa" id="GAUT039448-PA"/>
    </source>
</evidence>
<dbReference type="PANTHER" id="PTHR43969:SF9">
    <property type="entry name" value="GLUTATHIONE S TRANSFERASE D10, ISOFORM A-RELATED"/>
    <property type="match status" value="1"/>
</dbReference>
<proteinExistence type="predicted"/>
<dbReference type="SUPFAM" id="SSF52833">
    <property type="entry name" value="Thioredoxin-like"/>
    <property type="match status" value="1"/>
</dbReference>
<dbReference type="GO" id="GO:0006749">
    <property type="term" value="P:glutathione metabolic process"/>
    <property type="evidence" value="ECO:0007669"/>
    <property type="project" value="TreeGrafter"/>
</dbReference>
<dbReference type="Pfam" id="PF13417">
    <property type="entry name" value="GST_N_3"/>
    <property type="match status" value="1"/>
</dbReference>
<dbReference type="STRING" id="7395.A0A1A9VJM3"/>
<organism evidence="2 3">
    <name type="scientific">Glossina austeni</name>
    <name type="common">Savannah tsetse fly</name>
    <dbReference type="NCBI Taxonomy" id="7395"/>
    <lineage>
        <taxon>Eukaryota</taxon>
        <taxon>Metazoa</taxon>
        <taxon>Ecdysozoa</taxon>
        <taxon>Arthropoda</taxon>
        <taxon>Hexapoda</taxon>
        <taxon>Insecta</taxon>
        <taxon>Pterygota</taxon>
        <taxon>Neoptera</taxon>
        <taxon>Endopterygota</taxon>
        <taxon>Diptera</taxon>
        <taxon>Brachycera</taxon>
        <taxon>Muscomorpha</taxon>
        <taxon>Hippoboscoidea</taxon>
        <taxon>Glossinidae</taxon>
        <taxon>Glossina</taxon>
    </lineage>
</organism>
<dbReference type="Gene3D" id="3.40.30.10">
    <property type="entry name" value="Glutaredoxin"/>
    <property type="match status" value="1"/>
</dbReference>
<dbReference type="InterPro" id="IPR042245">
    <property type="entry name" value="Tgt2/MlaC_sf"/>
</dbReference>
<dbReference type="Pfam" id="PF05494">
    <property type="entry name" value="MlaC"/>
    <property type="match status" value="1"/>
</dbReference>
<dbReference type="GO" id="GO:0004364">
    <property type="term" value="F:glutathione transferase activity"/>
    <property type="evidence" value="ECO:0007669"/>
    <property type="project" value="TreeGrafter"/>
</dbReference>
<dbReference type="Proteomes" id="UP000078200">
    <property type="component" value="Unassembled WGS sequence"/>
</dbReference>
<dbReference type="PANTHER" id="PTHR43969">
    <property type="entry name" value="GLUTATHIONE S TRANSFERASE D10, ISOFORM A-RELATED"/>
    <property type="match status" value="1"/>
</dbReference>
<dbReference type="PROSITE" id="PS50404">
    <property type="entry name" value="GST_NTER"/>
    <property type="match status" value="1"/>
</dbReference>
<dbReference type="AlphaFoldDB" id="A0A1A9VJM3"/>
<reference evidence="2" key="1">
    <citation type="submission" date="2020-05" db="UniProtKB">
        <authorList>
            <consortium name="EnsemblMetazoa"/>
        </authorList>
    </citation>
    <scope>IDENTIFICATION</scope>
    <source>
        <strain evidence="2">TTRI</strain>
    </source>
</reference>
<dbReference type="CDD" id="cd00570">
    <property type="entry name" value="GST_N_family"/>
    <property type="match status" value="1"/>
</dbReference>
<dbReference type="InterPro" id="IPR036249">
    <property type="entry name" value="Thioredoxin-like_sf"/>
</dbReference>
<dbReference type="Gene3D" id="1.20.1050.10">
    <property type="match status" value="1"/>
</dbReference>
<sequence length="521" mass="60406">MILYHFPLCPFSRKVRAFLKEKKLGCDLVYENPWEKRNEFMEINPTGQVPVLIDNNFVIADSNAICEYIEETYNSDVKLLGSSTIIKSKIRALINWFDNKFYNEVTKYIMNEKVITNRSPDSRFLHAAQHNLPCHMEYIEHLINKNVWLATDKFTLADIALASHISVMDYVSSFPWEKTCHDFSDTSFGGDSKNTVLNNRVLSATISPSCLIGGYMSYTIASEVETLNKKSNKNEGVTLLHNPAYREKYKERFNEAQRKVMDMVQFYDGTIVLIENKIAMYYYTWHSKKREFERKKQQTVEKHSYEKESSDSKLMKHILSLELVLLDLLIIYHQVIVIVTPLIAYTSCTDHKIFVHTMKQQVDGISTKGNRKNLGHVHEKLQEVIQNNVNLKGISQFVIGKHWALVKQKEKEDFLREYEVYLMRLCVKILYKYMHDSEMIIMSTKAVDDETCLIGTRFSYGDEEFTNIDFKVTKNNSSFLISDVVMSGISIAINQRSQFSEKIDTHGIANVIAELKCNNNP</sequence>
<dbReference type="EnsemblMetazoa" id="GAUT039448-RA">
    <property type="protein sequence ID" value="GAUT039448-PA"/>
    <property type="gene ID" value="GAUT039448"/>
</dbReference>
<dbReference type="CDD" id="cd00299">
    <property type="entry name" value="GST_C_family"/>
    <property type="match status" value="1"/>
</dbReference>
<dbReference type="SFLD" id="SFLDG00358">
    <property type="entry name" value="Main_(cytGST)"/>
    <property type="match status" value="1"/>
</dbReference>
<dbReference type="SFLD" id="SFLDS00019">
    <property type="entry name" value="Glutathione_Transferase_(cytos"/>
    <property type="match status" value="1"/>
</dbReference>